<protein>
    <submittedName>
        <fullName evidence="1">Uncharacterized protein</fullName>
    </submittedName>
</protein>
<dbReference type="Proteomes" id="UP001597546">
    <property type="component" value="Unassembled WGS sequence"/>
</dbReference>
<comment type="caution">
    <text evidence="1">The sequence shown here is derived from an EMBL/GenBank/DDBJ whole genome shotgun (WGS) entry which is preliminary data.</text>
</comment>
<evidence type="ECO:0000313" key="2">
    <source>
        <dbReference type="Proteomes" id="UP001597546"/>
    </source>
</evidence>
<dbReference type="EMBL" id="JBHULV010000040">
    <property type="protein sequence ID" value="MFD2732317.1"/>
    <property type="molecule type" value="Genomic_DNA"/>
</dbReference>
<gene>
    <name evidence="1" type="ORF">ACFSSE_11445</name>
</gene>
<sequence length="74" mass="8714">MELHLDIDFKQLVQIVKQLPKQKWEKLRSEVEQGKKTVSKSSDLENFLLSAPTFSQEELNKVSDARIEINQWRS</sequence>
<evidence type="ECO:0000313" key="1">
    <source>
        <dbReference type="EMBL" id="MFD2732317.1"/>
    </source>
</evidence>
<dbReference type="RefSeq" id="WP_379044799.1">
    <property type="nucleotide sequence ID" value="NZ_JBHSKW010000047.1"/>
</dbReference>
<proteinExistence type="predicted"/>
<reference evidence="2" key="1">
    <citation type="journal article" date="2019" name="Int. J. Syst. Evol. Microbiol.">
        <title>The Global Catalogue of Microorganisms (GCM) 10K type strain sequencing project: providing services to taxonomists for standard genome sequencing and annotation.</title>
        <authorList>
            <consortium name="The Broad Institute Genomics Platform"/>
            <consortium name="The Broad Institute Genome Sequencing Center for Infectious Disease"/>
            <person name="Wu L."/>
            <person name="Ma J."/>
        </authorList>
    </citation>
    <scope>NUCLEOTIDE SEQUENCE [LARGE SCALE GENOMIC DNA]</scope>
    <source>
        <strain evidence="2">KCTC 42456</strain>
    </source>
</reference>
<keyword evidence="2" id="KW-1185">Reference proteome</keyword>
<organism evidence="1 2">
    <name type="scientific">Pedobacter alpinus</name>
    <dbReference type="NCBI Taxonomy" id="1590643"/>
    <lineage>
        <taxon>Bacteria</taxon>
        <taxon>Pseudomonadati</taxon>
        <taxon>Bacteroidota</taxon>
        <taxon>Sphingobacteriia</taxon>
        <taxon>Sphingobacteriales</taxon>
        <taxon>Sphingobacteriaceae</taxon>
        <taxon>Pedobacter</taxon>
    </lineage>
</organism>
<name>A0ABW5TU42_9SPHI</name>
<accession>A0ABW5TU42</accession>